<gene>
    <name evidence="2" type="primary">LOC107065686</name>
</gene>
<protein>
    <submittedName>
        <fullName evidence="2">Uncharacterized protein LOC107065686</fullName>
    </submittedName>
</protein>
<accession>A0ABM1I4E4</accession>
<organism evidence="1 2">
    <name type="scientific">Polistes dominula</name>
    <name type="common">European paper wasp</name>
    <name type="synonym">Vespa dominula</name>
    <dbReference type="NCBI Taxonomy" id="743375"/>
    <lineage>
        <taxon>Eukaryota</taxon>
        <taxon>Metazoa</taxon>
        <taxon>Ecdysozoa</taxon>
        <taxon>Arthropoda</taxon>
        <taxon>Hexapoda</taxon>
        <taxon>Insecta</taxon>
        <taxon>Pterygota</taxon>
        <taxon>Neoptera</taxon>
        <taxon>Endopterygota</taxon>
        <taxon>Hymenoptera</taxon>
        <taxon>Apocrita</taxon>
        <taxon>Aculeata</taxon>
        <taxon>Vespoidea</taxon>
        <taxon>Vespidae</taxon>
        <taxon>Polistinae</taxon>
        <taxon>Polistini</taxon>
        <taxon>Polistes</taxon>
    </lineage>
</organism>
<evidence type="ECO:0000313" key="2">
    <source>
        <dbReference type="RefSeq" id="XP_015175081.1"/>
    </source>
</evidence>
<dbReference type="RefSeq" id="XP_015175081.1">
    <property type="nucleotide sequence ID" value="XM_015319595.1"/>
</dbReference>
<sequence>MTNSSSECMIRPYRNLDSSSPCVTKELKFEFISKKDNSVERETPQIIKAIGITPRKAYMDLVDAIALLDETCPNQEFNPSDTIKATTEASLMPHTECKKVKSKNHGHDRLNQHSFKKNRLQDKNKNRPLMKKIGKSKTEEIPFLIKLSPNLGTIRKPCFQRTRTRKVIEQQTIKSNKISCFKKLIFDSMDVRNKSLVNLKGVDETATVTTAATTTTTITAAATTATTTDIQTRTEQNKHQLKKQLKKLKKSKTLELPIRRYSDIGQSSPVTIHSFETDDLDRAFSQKLPLRGYLRASLDSIIDTGSCCSSLVEDTIRNNSKVSHMQQRCNSIDTLIKEKITINEESVSSSKYVFSVGSSLTELDRWTSFSKKQREILDKRKCKTHSTIECICKSLKIVGSTPNLKASNNINYLKEEASNSQLINTSSNLKEQCQEISTLNKEKRSNYLEDNKIIQNTSSKCRKWQIFFEPLQDTVDMFNELRKVSSLLNIPSWEKFSKVDKTFVQIPKQIFLNKKDTMRRETSTNLNTSLNERKKHISTFSKEKQLIDSKAISLTTTKDLTSQTEVDSKCYLSDIFNVPLQKRNVKERKETGMKIKEATKTKHNHCLEIKLANPMFPKESSSQKMVQIQGRTNDFYEIVSSKTVPNCAEKQLRKVSAEEDTKLENFTLGSKVDYHSVIEQKRTKCFPL</sequence>
<dbReference type="GeneID" id="107065686"/>
<reference evidence="2" key="1">
    <citation type="submission" date="2025-08" db="UniProtKB">
        <authorList>
            <consortium name="RefSeq"/>
        </authorList>
    </citation>
    <scope>IDENTIFICATION</scope>
    <source>
        <tissue evidence="2">Whole body</tissue>
    </source>
</reference>
<proteinExistence type="predicted"/>
<dbReference type="Proteomes" id="UP000694924">
    <property type="component" value="Unplaced"/>
</dbReference>
<evidence type="ECO:0000313" key="1">
    <source>
        <dbReference type="Proteomes" id="UP000694924"/>
    </source>
</evidence>
<name>A0ABM1I4E4_POLDO</name>
<keyword evidence="1" id="KW-1185">Reference proteome</keyword>